<evidence type="ECO:0000256" key="1">
    <source>
        <dbReference type="PIRSR" id="PIRSR001220-1"/>
    </source>
</evidence>
<dbReference type="STRING" id="1210090.GCA_001613185_02028"/>
<evidence type="ECO:0000259" key="2">
    <source>
        <dbReference type="Pfam" id="PF00710"/>
    </source>
</evidence>
<dbReference type="EMBL" id="QNRE01000007">
    <property type="protein sequence ID" value="RBO89451.1"/>
    <property type="molecule type" value="Genomic_DNA"/>
</dbReference>
<dbReference type="Gene3D" id="3.40.50.1170">
    <property type="entry name" value="L-asparaginase, N-terminal domain"/>
    <property type="match status" value="1"/>
</dbReference>
<dbReference type="PIRSF" id="PIRSF500176">
    <property type="entry name" value="L_ASNase"/>
    <property type="match status" value="1"/>
</dbReference>
<dbReference type="SMART" id="SM00870">
    <property type="entry name" value="Asparaginase"/>
    <property type="match status" value="1"/>
</dbReference>
<sequence>MSAVTLFALGGTIGMRVSGGLAVPALDAAAIADLLGPDHGVAAVDVARVGGSEVDFTHLRALTEAIATALAGGTAGVIVTTGTDSIEETSAWLTYTGPWPVPVVVTGSMLPGGEPGGDAPANLAAAHAVATNPVTTEPVVAFAGKVWLGSRVQKVSGTGVEAFATPGLPPLGGVLNGVVRSFTPAPAPARPLGPAGDAPARVPLLVAALGADGDVVKYAAENADALVLAGNGAGNLPPALADAAVEVAASGTPVVVATRAADGRTSPMYGYRGGGGVLVESGILLADRMSPHQVRVFLTLAVSRGLSGAALRTALLDHLESLS</sequence>
<keyword evidence="5" id="KW-1185">Reference proteome</keyword>
<evidence type="ECO:0000313" key="5">
    <source>
        <dbReference type="Proteomes" id="UP000252586"/>
    </source>
</evidence>
<accession>A0A366DHF5</accession>
<comment type="caution">
    <text evidence="4">The sequence shown here is derived from an EMBL/GenBank/DDBJ whole genome shotgun (WGS) entry which is preliminary data.</text>
</comment>
<feature type="domain" description="Asparaginase/glutaminase C-terminal" evidence="3">
    <location>
        <begin position="201"/>
        <end position="314"/>
    </location>
</feature>
<feature type="domain" description="L-asparaginase N-terminal" evidence="2">
    <location>
        <begin position="4"/>
        <end position="180"/>
    </location>
</feature>
<dbReference type="SUPFAM" id="SSF53774">
    <property type="entry name" value="Glutaminase/Asparaginase"/>
    <property type="match status" value="1"/>
</dbReference>
<dbReference type="SFLD" id="SFLDS00057">
    <property type="entry name" value="Glutaminase/Asparaginase"/>
    <property type="match status" value="1"/>
</dbReference>
<name>A0A366DHF5_9NOCA</name>
<evidence type="ECO:0000313" key="4">
    <source>
        <dbReference type="EMBL" id="RBO89451.1"/>
    </source>
</evidence>
<dbReference type="PANTHER" id="PTHR11707">
    <property type="entry name" value="L-ASPARAGINASE"/>
    <property type="match status" value="1"/>
</dbReference>
<organism evidence="4 5">
    <name type="scientific">Nocardia puris</name>
    <dbReference type="NCBI Taxonomy" id="208602"/>
    <lineage>
        <taxon>Bacteria</taxon>
        <taxon>Bacillati</taxon>
        <taxon>Actinomycetota</taxon>
        <taxon>Actinomycetes</taxon>
        <taxon>Mycobacteriales</taxon>
        <taxon>Nocardiaceae</taxon>
        <taxon>Nocardia</taxon>
    </lineage>
</organism>
<dbReference type="PRINTS" id="PR00139">
    <property type="entry name" value="ASNGLNASE"/>
</dbReference>
<dbReference type="InterPro" id="IPR036152">
    <property type="entry name" value="Asp/glu_Ase-like_sf"/>
</dbReference>
<dbReference type="OrthoDB" id="9788068at2"/>
<dbReference type="GO" id="GO:0004067">
    <property type="term" value="F:asparaginase activity"/>
    <property type="evidence" value="ECO:0007669"/>
    <property type="project" value="UniProtKB-UniRule"/>
</dbReference>
<dbReference type="InterPro" id="IPR037152">
    <property type="entry name" value="L-asparaginase_N_sf"/>
</dbReference>
<dbReference type="Gene3D" id="3.40.50.40">
    <property type="match status" value="1"/>
</dbReference>
<dbReference type="PANTHER" id="PTHR11707:SF28">
    <property type="entry name" value="60 KDA LYSOPHOSPHOLIPASE"/>
    <property type="match status" value="1"/>
</dbReference>
<dbReference type="Pfam" id="PF17763">
    <property type="entry name" value="Asparaginase_C"/>
    <property type="match status" value="1"/>
</dbReference>
<proteinExistence type="predicted"/>
<dbReference type="PIRSF" id="PIRSF001220">
    <property type="entry name" value="L-ASNase_gatD"/>
    <property type="match status" value="1"/>
</dbReference>
<dbReference type="InterPro" id="IPR027474">
    <property type="entry name" value="L-asparaginase_N"/>
</dbReference>
<dbReference type="AlphaFoldDB" id="A0A366DHF5"/>
<feature type="active site" description="O-isoaspartyl threonine intermediate" evidence="1">
    <location>
        <position position="12"/>
    </location>
</feature>
<dbReference type="RefSeq" id="WP_067507023.1">
    <property type="nucleotide sequence ID" value="NZ_QNRE01000007.1"/>
</dbReference>
<dbReference type="InterPro" id="IPR040919">
    <property type="entry name" value="Asparaginase_C"/>
</dbReference>
<gene>
    <name evidence="4" type="ORF">DFR74_107129</name>
</gene>
<evidence type="ECO:0000259" key="3">
    <source>
        <dbReference type="Pfam" id="PF17763"/>
    </source>
</evidence>
<dbReference type="InterPro" id="IPR006034">
    <property type="entry name" value="Asparaginase/glutaminase-like"/>
</dbReference>
<reference evidence="4 5" key="1">
    <citation type="submission" date="2018-06" db="EMBL/GenBank/DDBJ databases">
        <title>Genomic Encyclopedia of Type Strains, Phase IV (KMG-IV): sequencing the most valuable type-strain genomes for metagenomic binning, comparative biology and taxonomic classification.</title>
        <authorList>
            <person name="Goeker M."/>
        </authorList>
    </citation>
    <scope>NUCLEOTIDE SEQUENCE [LARGE SCALE GENOMIC DNA]</scope>
    <source>
        <strain evidence="4 5">DSM 44599</strain>
    </source>
</reference>
<protein>
    <submittedName>
        <fullName evidence="4">L-asparaginase</fullName>
    </submittedName>
</protein>
<dbReference type="PROSITE" id="PS51732">
    <property type="entry name" value="ASN_GLN_ASE_3"/>
    <property type="match status" value="1"/>
</dbReference>
<dbReference type="Proteomes" id="UP000252586">
    <property type="component" value="Unassembled WGS sequence"/>
</dbReference>
<dbReference type="Pfam" id="PF00710">
    <property type="entry name" value="Asparaginase"/>
    <property type="match status" value="1"/>
</dbReference>
<dbReference type="InterPro" id="IPR027473">
    <property type="entry name" value="L-asparaginase_C"/>
</dbReference>